<dbReference type="EMBL" id="JAPFFI010000015">
    <property type="protein sequence ID" value="KAJ6360878.1"/>
    <property type="molecule type" value="Genomic_DNA"/>
</dbReference>
<evidence type="ECO:0000313" key="12">
    <source>
        <dbReference type="Proteomes" id="UP001141253"/>
    </source>
</evidence>
<keyword evidence="4" id="KW-0336">GPI-anchor</keyword>
<dbReference type="CDD" id="cd00010">
    <property type="entry name" value="AAI_LTSS"/>
    <property type="match status" value="1"/>
</dbReference>
<organism evidence="11 12">
    <name type="scientific">Salix suchowensis</name>
    <dbReference type="NCBI Taxonomy" id="1278906"/>
    <lineage>
        <taxon>Eukaryota</taxon>
        <taxon>Viridiplantae</taxon>
        <taxon>Streptophyta</taxon>
        <taxon>Embryophyta</taxon>
        <taxon>Tracheophyta</taxon>
        <taxon>Spermatophyta</taxon>
        <taxon>Magnoliopsida</taxon>
        <taxon>eudicotyledons</taxon>
        <taxon>Gunneridae</taxon>
        <taxon>Pentapetalae</taxon>
        <taxon>rosids</taxon>
        <taxon>fabids</taxon>
        <taxon>Malpighiales</taxon>
        <taxon>Salicaceae</taxon>
        <taxon>Saliceae</taxon>
        <taxon>Salix</taxon>
    </lineage>
</organism>
<reference evidence="11" key="2">
    <citation type="journal article" date="2023" name="Int. J. Mol. Sci.">
        <title>De Novo Assembly and Annotation of 11 Diverse Shrub Willow (Salix) Genomes Reveals Novel Gene Organization in Sex-Linked Regions.</title>
        <authorList>
            <person name="Hyden B."/>
            <person name="Feng K."/>
            <person name="Yates T.B."/>
            <person name="Jawdy S."/>
            <person name="Cereghino C."/>
            <person name="Smart L.B."/>
            <person name="Muchero W."/>
        </authorList>
    </citation>
    <scope>NUCLEOTIDE SEQUENCE</scope>
    <source>
        <tissue evidence="11">Shoot tip</tissue>
    </source>
</reference>
<dbReference type="Gene3D" id="1.10.110.10">
    <property type="entry name" value="Plant lipid-transfer and hydrophobic proteins"/>
    <property type="match status" value="1"/>
</dbReference>
<keyword evidence="7" id="KW-0325">Glycoprotein</keyword>
<evidence type="ECO:0000256" key="3">
    <source>
        <dbReference type="ARBA" id="ARBA00022475"/>
    </source>
</evidence>
<dbReference type="InterPro" id="IPR036312">
    <property type="entry name" value="Bifun_inhib/LTP/seed_sf"/>
</dbReference>
<comment type="similarity">
    <text evidence="2">Belongs to the plant LTP family.</text>
</comment>
<protein>
    <recommendedName>
        <fullName evidence="10">Bifunctional inhibitor/plant lipid transfer protein/seed storage helical domain-containing protein</fullName>
    </recommendedName>
</protein>
<dbReference type="InterPro" id="IPR000528">
    <property type="entry name" value="Plant_nsLTP"/>
</dbReference>
<feature type="domain" description="Bifunctional inhibitor/plant lipid transfer protein/seed storage helical" evidence="10">
    <location>
        <begin position="27"/>
        <end position="98"/>
    </location>
</feature>
<dbReference type="SMART" id="SM00499">
    <property type="entry name" value="AAI"/>
    <property type="match status" value="1"/>
</dbReference>
<dbReference type="InterPro" id="IPR043325">
    <property type="entry name" value="LTSS"/>
</dbReference>
<keyword evidence="12" id="KW-1185">Reference proteome</keyword>
<feature type="chain" id="PRO_5047089627" description="Bifunctional inhibitor/plant lipid transfer protein/seed storage helical domain-containing protein" evidence="9">
    <location>
        <begin position="23"/>
        <end position="187"/>
    </location>
</feature>
<evidence type="ECO:0000256" key="6">
    <source>
        <dbReference type="ARBA" id="ARBA00023157"/>
    </source>
</evidence>
<accession>A0ABQ9AXR1</accession>
<proteinExistence type="inferred from homology"/>
<comment type="subcellular location">
    <subcellularLocation>
        <location evidence="1">Cell membrane</location>
        <topology evidence="1">Lipid-anchor</topology>
        <topology evidence="1">GPI-anchor</topology>
    </subcellularLocation>
</comment>
<sequence length="187" mass="20024">MDKFFPCIIGIALLMLVQDGSAQDTSCLNQLVPCLSYLNGTGDVPGTCCDPLKTVIRSNPKCLCNLASSQGSSQAAINVTAAQELPGRCGVRVNPLSCLSGNSNSPNSKNSVDDSASIFVLPSWSLIVATTHGHHFPVFCGLRQQNTHFSFECPGKGNVMGYHSLTGREFSFNMELLPFCLSLSIYL</sequence>
<evidence type="ECO:0000256" key="5">
    <source>
        <dbReference type="ARBA" id="ARBA00022729"/>
    </source>
</evidence>
<evidence type="ECO:0000256" key="8">
    <source>
        <dbReference type="ARBA" id="ARBA00023288"/>
    </source>
</evidence>
<keyword evidence="5 9" id="KW-0732">Signal</keyword>
<dbReference type="PANTHER" id="PTHR33044">
    <property type="entry name" value="BIFUNCTIONAL INHIBITOR/LIPID-TRANSFER PROTEIN/SEED STORAGE 2S ALBUMIN SUPERFAMILY PROTEIN-RELATED"/>
    <property type="match status" value="1"/>
</dbReference>
<feature type="signal peptide" evidence="9">
    <location>
        <begin position="1"/>
        <end position="22"/>
    </location>
</feature>
<evidence type="ECO:0000259" key="10">
    <source>
        <dbReference type="SMART" id="SM00499"/>
    </source>
</evidence>
<evidence type="ECO:0000256" key="1">
    <source>
        <dbReference type="ARBA" id="ARBA00004609"/>
    </source>
</evidence>
<keyword evidence="4" id="KW-0472">Membrane</keyword>
<evidence type="ECO:0000256" key="7">
    <source>
        <dbReference type="ARBA" id="ARBA00023180"/>
    </source>
</evidence>
<reference evidence="11" key="1">
    <citation type="submission" date="2022-10" db="EMBL/GenBank/DDBJ databases">
        <authorList>
            <person name="Hyden B.L."/>
            <person name="Feng K."/>
            <person name="Yates T."/>
            <person name="Jawdy S."/>
            <person name="Smart L.B."/>
            <person name="Muchero W."/>
        </authorList>
    </citation>
    <scope>NUCLEOTIDE SEQUENCE</scope>
    <source>
        <tissue evidence="11">Shoot tip</tissue>
    </source>
</reference>
<dbReference type="PRINTS" id="PR00382">
    <property type="entry name" value="LIPIDTRNSFER"/>
</dbReference>
<keyword evidence="3" id="KW-1003">Cell membrane</keyword>
<dbReference type="InterPro" id="IPR016140">
    <property type="entry name" value="Bifunc_inhib/LTP/seed_store"/>
</dbReference>
<keyword evidence="8" id="KW-0449">Lipoprotein</keyword>
<evidence type="ECO:0000256" key="9">
    <source>
        <dbReference type="SAM" id="SignalP"/>
    </source>
</evidence>
<comment type="caution">
    <text evidence="11">The sequence shown here is derived from an EMBL/GenBank/DDBJ whole genome shotgun (WGS) entry which is preliminary data.</text>
</comment>
<dbReference type="Proteomes" id="UP001141253">
    <property type="component" value="Chromosome 13"/>
</dbReference>
<evidence type="ECO:0000256" key="4">
    <source>
        <dbReference type="ARBA" id="ARBA00022622"/>
    </source>
</evidence>
<keyword evidence="6" id="KW-1015">Disulfide bond</keyword>
<name>A0ABQ9AXR1_9ROSI</name>
<dbReference type="Pfam" id="PF14368">
    <property type="entry name" value="LTP_2"/>
    <property type="match status" value="1"/>
</dbReference>
<dbReference type="SUPFAM" id="SSF47699">
    <property type="entry name" value="Bifunctional inhibitor/lipid-transfer protein/seed storage 2S albumin"/>
    <property type="match status" value="1"/>
</dbReference>
<gene>
    <name evidence="11" type="ORF">OIU77_004828</name>
</gene>
<evidence type="ECO:0000256" key="2">
    <source>
        <dbReference type="ARBA" id="ARBA00009748"/>
    </source>
</evidence>
<evidence type="ECO:0000313" key="11">
    <source>
        <dbReference type="EMBL" id="KAJ6360878.1"/>
    </source>
</evidence>